<proteinExistence type="predicted"/>
<name>A0ABW5N501_9FLAO</name>
<reference evidence="2" key="1">
    <citation type="journal article" date="2019" name="Int. J. Syst. Evol. Microbiol.">
        <title>The Global Catalogue of Microorganisms (GCM) 10K type strain sequencing project: providing services to taxonomists for standard genome sequencing and annotation.</title>
        <authorList>
            <consortium name="The Broad Institute Genomics Platform"/>
            <consortium name="The Broad Institute Genome Sequencing Center for Infectious Disease"/>
            <person name="Wu L."/>
            <person name="Ma J."/>
        </authorList>
    </citation>
    <scope>NUCLEOTIDE SEQUENCE [LARGE SCALE GENOMIC DNA]</scope>
    <source>
        <strain evidence="2">KCTC 42423</strain>
    </source>
</reference>
<dbReference type="Proteomes" id="UP001597459">
    <property type="component" value="Unassembled WGS sequence"/>
</dbReference>
<accession>A0ABW5N501</accession>
<dbReference type="EMBL" id="JBHULX010000003">
    <property type="protein sequence ID" value="MFD2590067.1"/>
    <property type="molecule type" value="Genomic_DNA"/>
</dbReference>
<keyword evidence="2" id="KW-1185">Reference proteome</keyword>
<organism evidence="1 2">
    <name type="scientific">Aquimarina hainanensis</name>
    <dbReference type="NCBI Taxonomy" id="1578017"/>
    <lineage>
        <taxon>Bacteria</taxon>
        <taxon>Pseudomonadati</taxon>
        <taxon>Bacteroidota</taxon>
        <taxon>Flavobacteriia</taxon>
        <taxon>Flavobacteriales</taxon>
        <taxon>Flavobacteriaceae</taxon>
        <taxon>Aquimarina</taxon>
    </lineage>
</organism>
<sequence length="160" mass="18780">MKFDEFILKFEKEFPEVLIGNFYKSADSEQKELDDFIRENNFLTQDSDYIDYLKRFSALSYFNPLTDGDLTLFGFDSGKTITFLNNEFPEEPLVDDNGYMLIGHLIRPKEEEQIDFYFNSKSVKCGIFVKKTNSEGSLKNYELLCPSFSEFLEFLLVQKI</sequence>
<dbReference type="RefSeq" id="WP_378297985.1">
    <property type="nucleotide sequence ID" value="NZ_JBHULX010000003.1"/>
</dbReference>
<evidence type="ECO:0000313" key="2">
    <source>
        <dbReference type="Proteomes" id="UP001597459"/>
    </source>
</evidence>
<evidence type="ECO:0000313" key="1">
    <source>
        <dbReference type="EMBL" id="MFD2590067.1"/>
    </source>
</evidence>
<gene>
    <name evidence="1" type="ORF">ACFSTE_04445</name>
</gene>
<comment type="caution">
    <text evidence="1">The sequence shown here is derived from an EMBL/GenBank/DDBJ whole genome shotgun (WGS) entry which is preliminary data.</text>
</comment>
<protein>
    <recommendedName>
        <fullName evidence="3">Knr4/Smi1-like domain-containing protein</fullName>
    </recommendedName>
</protein>
<evidence type="ECO:0008006" key="3">
    <source>
        <dbReference type="Google" id="ProtNLM"/>
    </source>
</evidence>